<dbReference type="Pfam" id="PF05145">
    <property type="entry name" value="AbrB"/>
    <property type="match status" value="1"/>
</dbReference>
<dbReference type="RefSeq" id="WP_144851427.1">
    <property type="nucleotide sequence ID" value="NZ_VNJI01000034.1"/>
</dbReference>
<feature type="transmembrane region" description="Helical" evidence="1">
    <location>
        <begin position="50"/>
        <end position="70"/>
    </location>
</feature>
<evidence type="ECO:0000256" key="1">
    <source>
        <dbReference type="SAM" id="Phobius"/>
    </source>
</evidence>
<protein>
    <submittedName>
        <fullName evidence="2">AbrB family transcriptional regulator</fullName>
    </submittedName>
</protein>
<dbReference type="PIRSF" id="PIRSF038991">
    <property type="entry name" value="Protein_AbrB"/>
    <property type="match status" value="1"/>
</dbReference>
<dbReference type="EMBL" id="VNJI01000034">
    <property type="protein sequence ID" value="TVY07621.1"/>
    <property type="molecule type" value="Genomic_DNA"/>
</dbReference>
<feature type="transmembrane region" description="Helical" evidence="1">
    <location>
        <begin position="82"/>
        <end position="101"/>
    </location>
</feature>
<dbReference type="InterPro" id="IPR007820">
    <property type="entry name" value="AbrB_fam"/>
</dbReference>
<gene>
    <name evidence="2" type="ORF">FPZ49_23035</name>
</gene>
<name>A0A559K654_9BACL</name>
<dbReference type="InterPro" id="IPR017516">
    <property type="entry name" value="AbrB_dup"/>
</dbReference>
<evidence type="ECO:0000313" key="3">
    <source>
        <dbReference type="Proteomes" id="UP000317036"/>
    </source>
</evidence>
<comment type="caution">
    <text evidence="2">The sequence shown here is derived from an EMBL/GenBank/DDBJ whole genome shotgun (WGS) entry which is preliminary data.</text>
</comment>
<keyword evidence="1" id="KW-0472">Membrane</keyword>
<accession>A0A559K654</accession>
<sequence>MINLFETVAVTLLGGWLFSLVHIPLSWMLGPLTAVLLWQGFTKRSLAWPISYRNGGLVLLGYSMGLAFTADSAMQIVTQLPSMLLATVLTVSFSIASAFVISRQSGISLSSGIIGSIPGGLSQMVVLSEEIEGADQTVVAFMQTIRLLSVIFVVPFLAVHGLAHPDATAALPQAAAAATAHPMPWWAIPIVAAFVLAAAWLAVRLKLPTPWFLGPILASALLTIGGWPPPHLPTPLILAAQWSLGIFLGLGIKFSALAGWRRLLPYSLAGGIAIVAFSLALSYGLSLVQPISIVTGFLSTSPGGMTEMGVTATAVQADVSMVVAYQMFRILFILFVVPYVLRWGLRGRRELSSK</sequence>
<feature type="transmembrane region" description="Helical" evidence="1">
    <location>
        <begin position="319"/>
        <end position="341"/>
    </location>
</feature>
<keyword evidence="3" id="KW-1185">Reference proteome</keyword>
<feature type="transmembrane region" description="Helical" evidence="1">
    <location>
        <begin position="210"/>
        <end position="227"/>
    </location>
</feature>
<evidence type="ECO:0000313" key="2">
    <source>
        <dbReference type="EMBL" id="TVY07621.1"/>
    </source>
</evidence>
<dbReference type="GO" id="GO:0016020">
    <property type="term" value="C:membrane"/>
    <property type="evidence" value="ECO:0007669"/>
    <property type="project" value="InterPro"/>
</dbReference>
<dbReference type="PANTHER" id="PTHR38457:SF1">
    <property type="entry name" value="REGULATOR ABRB-RELATED"/>
    <property type="match status" value="1"/>
</dbReference>
<keyword evidence="1" id="KW-1133">Transmembrane helix</keyword>
<feature type="transmembrane region" description="Helical" evidence="1">
    <location>
        <begin position="272"/>
        <end position="299"/>
    </location>
</feature>
<keyword evidence="1" id="KW-0812">Transmembrane</keyword>
<organism evidence="2 3">
    <name type="scientific">Paenibacillus cremeus</name>
    <dbReference type="NCBI Taxonomy" id="2163881"/>
    <lineage>
        <taxon>Bacteria</taxon>
        <taxon>Bacillati</taxon>
        <taxon>Bacillota</taxon>
        <taxon>Bacilli</taxon>
        <taxon>Bacillales</taxon>
        <taxon>Paenibacillaceae</taxon>
        <taxon>Paenibacillus</taxon>
    </lineage>
</organism>
<feature type="transmembrane region" description="Helical" evidence="1">
    <location>
        <begin position="239"/>
        <end position="260"/>
    </location>
</feature>
<proteinExistence type="predicted"/>
<feature type="transmembrane region" description="Helical" evidence="1">
    <location>
        <begin position="145"/>
        <end position="163"/>
    </location>
</feature>
<dbReference type="AlphaFoldDB" id="A0A559K654"/>
<feature type="transmembrane region" description="Helical" evidence="1">
    <location>
        <begin position="183"/>
        <end position="203"/>
    </location>
</feature>
<feature type="transmembrane region" description="Helical" evidence="1">
    <location>
        <begin position="16"/>
        <end position="38"/>
    </location>
</feature>
<dbReference type="PANTHER" id="PTHR38457">
    <property type="entry name" value="REGULATOR ABRB-RELATED"/>
    <property type="match status" value="1"/>
</dbReference>
<dbReference type="NCBIfam" id="TIGR03082">
    <property type="entry name" value="Gneg_AbrB_dup"/>
    <property type="match status" value="2"/>
</dbReference>
<dbReference type="OrthoDB" id="5460360at2"/>
<reference evidence="2 3" key="1">
    <citation type="submission" date="2019-07" db="EMBL/GenBank/DDBJ databases">
        <authorList>
            <person name="Kim J."/>
        </authorList>
    </citation>
    <scope>NUCLEOTIDE SEQUENCE [LARGE SCALE GENOMIC DNA]</scope>
    <source>
        <strain evidence="2 3">JC52</strain>
    </source>
</reference>
<dbReference type="Proteomes" id="UP000317036">
    <property type="component" value="Unassembled WGS sequence"/>
</dbReference>
<dbReference type="GO" id="GO:0010468">
    <property type="term" value="P:regulation of gene expression"/>
    <property type="evidence" value="ECO:0007669"/>
    <property type="project" value="InterPro"/>
</dbReference>